<sequence length="120" mass="13320">MASNFLRMVGERIRILRKAKGFTQETLAEKAGIHYSYMSGIENADRNISLETLEKIIVALDVAPVEVFQFHELDFQKETADAKGALSAVQTLLAGRSTAEILTVLRVAKEILEAVDEAKR</sequence>
<keyword evidence="1" id="KW-0238">DNA-binding</keyword>
<dbReference type="InterPro" id="IPR050807">
    <property type="entry name" value="TransReg_Diox_bact_type"/>
</dbReference>
<evidence type="ECO:0000256" key="1">
    <source>
        <dbReference type="ARBA" id="ARBA00023125"/>
    </source>
</evidence>
<gene>
    <name evidence="3" type="ORF">XYCOK13_33270</name>
</gene>
<organism evidence="3 4">
    <name type="scientific">Xylanibacillus composti</name>
    <dbReference type="NCBI Taxonomy" id="1572762"/>
    <lineage>
        <taxon>Bacteria</taxon>
        <taxon>Bacillati</taxon>
        <taxon>Bacillota</taxon>
        <taxon>Bacilli</taxon>
        <taxon>Bacillales</taxon>
        <taxon>Paenibacillaceae</taxon>
        <taxon>Xylanibacillus</taxon>
    </lineage>
</organism>
<dbReference type="RefSeq" id="WP_213413317.1">
    <property type="nucleotide sequence ID" value="NZ_BOVK01000049.1"/>
</dbReference>
<dbReference type="SUPFAM" id="SSF47413">
    <property type="entry name" value="lambda repressor-like DNA-binding domains"/>
    <property type="match status" value="1"/>
</dbReference>
<evidence type="ECO:0000313" key="4">
    <source>
        <dbReference type="Proteomes" id="UP000677918"/>
    </source>
</evidence>
<dbReference type="PANTHER" id="PTHR46797">
    <property type="entry name" value="HTH-TYPE TRANSCRIPTIONAL REGULATOR"/>
    <property type="match status" value="1"/>
</dbReference>
<dbReference type="PROSITE" id="PS50943">
    <property type="entry name" value="HTH_CROC1"/>
    <property type="match status" value="1"/>
</dbReference>
<dbReference type="InterPro" id="IPR010982">
    <property type="entry name" value="Lambda_DNA-bd_dom_sf"/>
</dbReference>
<dbReference type="GO" id="GO:0003700">
    <property type="term" value="F:DNA-binding transcription factor activity"/>
    <property type="evidence" value="ECO:0007669"/>
    <property type="project" value="TreeGrafter"/>
</dbReference>
<keyword evidence="4" id="KW-1185">Reference proteome</keyword>
<dbReference type="GO" id="GO:0005829">
    <property type="term" value="C:cytosol"/>
    <property type="evidence" value="ECO:0007669"/>
    <property type="project" value="TreeGrafter"/>
</dbReference>
<reference evidence="3" key="1">
    <citation type="submission" date="2021-04" db="EMBL/GenBank/DDBJ databases">
        <title>Draft genome sequence of Xylanibacillus composti strain K13.</title>
        <authorList>
            <person name="Uke A."/>
            <person name="Chhe C."/>
            <person name="Baramee S."/>
            <person name="Kosugi A."/>
        </authorList>
    </citation>
    <scope>NUCLEOTIDE SEQUENCE</scope>
    <source>
        <strain evidence="3">K13</strain>
    </source>
</reference>
<dbReference type="AlphaFoldDB" id="A0A8J4H8C2"/>
<proteinExistence type="predicted"/>
<dbReference type="PANTHER" id="PTHR46797:SF24">
    <property type="entry name" value="DNA-BINDING PHAGE PROTEIN"/>
    <property type="match status" value="1"/>
</dbReference>
<feature type="domain" description="HTH cro/C1-type" evidence="2">
    <location>
        <begin position="13"/>
        <end position="67"/>
    </location>
</feature>
<dbReference type="Pfam" id="PF01381">
    <property type="entry name" value="HTH_3"/>
    <property type="match status" value="1"/>
</dbReference>
<evidence type="ECO:0000313" key="3">
    <source>
        <dbReference type="EMBL" id="GIQ70503.1"/>
    </source>
</evidence>
<name>A0A8J4H8C2_9BACL</name>
<dbReference type="InterPro" id="IPR001387">
    <property type="entry name" value="Cro/C1-type_HTH"/>
</dbReference>
<dbReference type="CDD" id="cd00093">
    <property type="entry name" value="HTH_XRE"/>
    <property type="match status" value="1"/>
</dbReference>
<dbReference type="SMART" id="SM00530">
    <property type="entry name" value="HTH_XRE"/>
    <property type="match status" value="1"/>
</dbReference>
<protein>
    <recommendedName>
        <fullName evidence="2">HTH cro/C1-type domain-containing protein</fullName>
    </recommendedName>
</protein>
<dbReference type="Gene3D" id="1.10.260.40">
    <property type="entry name" value="lambda repressor-like DNA-binding domains"/>
    <property type="match status" value="1"/>
</dbReference>
<dbReference type="EMBL" id="BOVK01000049">
    <property type="protein sequence ID" value="GIQ70503.1"/>
    <property type="molecule type" value="Genomic_DNA"/>
</dbReference>
<dbReference type="Proteomes" id="UP000677918">
    <property type="component" value="Unassembled WGS sequence"/>
</dbReference>
<comment type="caution">
    <text evidence="3">The sequence shown here is derived from an EMBL/GenBank/DDBJ whole genome shotgun (WGS) entry which is preliminary data.</text>
</comment>
<dbReference type="GO" id="GO:0003677">
    <property type="term" value="F:DNA binding"/>
    <property type="evidence" value="ECO:0007669"/>
    <property type="project" value="UniProtKB-KW"/>
</dbReference>
<evidence type="ECO:0000259" key="2">
    <source>
        <dbReference type="PROSITE" id="PS50943"/>
    </source>
</evidence>
<accession>A0A8J4H8C2</accession>